<name>U1RUD6_9ACTO</name>
<comment type="caution">
    <text evidence="2">The sequence shown here is derived from an EMBL/GenBank/DDBJ whole genome shotgun (WGS) entry which is preliminary data.</text>
</comment>
<sequence length="78" mass="8842">MTDKQLETWTREAEEGYDVDALKRRGRGRGRPGRSATPSRVVAVRLTDHEMRVLDNLAASQSLSRSETLRRALMRTTA</sequence>
<dbReference type="EMBL" id="AWSD01000026">
    <property type="protein sequence ID" value="ERH23253.1"/>
    <property type="molecule type" value="Genomic_DNA"/>
</dbReference>
<dbReference type="InterPro" id="IPR002145">
    <property type="entry name" value="CopG"/>
</dbReference>
<organism evidence="2 3">
    <name type="scientific">Actinomyces johnsonii F0510</name>
    <dbReference type="NCBI Taxonomy" id="1227262"/>
    <lineage>
        <taxon>Bacteria</taxon>
        <taxon>Bacillati</taxon>
        <taxon>Actinomycetota</taxon>
        <taxon>Actinomycetes</taxon>
        <taxon>Actinomycetales</taxon>
        <taxon>Actinomycetaceae</taxon>
        <taxon>Actinomyces</taxon>
    </lineage>
</organism>
<feature type="domain" description="Ribbon-helix-helix protein CopG" evidence="1">
    <location>
        <begin position="41"/>
        <end position="74"/>
    </location>
</feature>
<evidence type="ECO:0000259" key="1">
    <source>
        <dbReference type="Pfam" id="PF01402"/>
    </source>
</evidence>
<proteinExistence type="predicted"/>
<protein>
    <submittedName>
        <fullName evidence="2">Putative toxin-antitoxin system, antitoxin component, ribbon-helix-helix domain protein</fullName>
    </submittedName>
</protein>
<dbReference type="HOGENOM" id="CLU_179940_0_0_11"/>
<gene>
    <name evidence="2" type="ORF">HMPREF1549_00205</name>
</gene>
<dbReference type="GO" id="GO:0006355">
    <property type="term" value="P:regulation of DNA-templated transcription"/>
    <property type="evidence" value="ECO:0007669"/>
    <property type="project" value="InterPro"/>
</dbReference>
<evidence type="ECO:0000313" key="3">
    <source>
        <dbReference type="Proteomes" id="UP000016498"/>
    </source>
</evidence>
<evidence type="ECO:0000313" key="2">
    <source>
        <dbReference type="EMBL" id="ERH23253.1"/>
    </source>
</evidence>
<dbReference type="PATRIC" id="fig|1227262.3.peg.157"/>
<dbReference type="AlphaFoldDB" id="U1RUD6"/>
<dbReference type="RefSeq" id="WP_021604986.1">
    <property type="nucleotide sequence ID" value="NZ_KE951543.1"/>
</dbReference>
<accession>U1RUD6</accession>
<dbReference type="Gene3D" id="1.10.1220.10">
    <property type="entry name" value="Met repressor-like"/>
    <property type="match status" value="1"/>
</dbReference>
<dbReference type="Proteomes" id="UP000016498">
    <property type="component" value="Unassembled WGS sequence"/>
</dbReference>
<dbReference type="Pfam" id="PF01402">
    <property type="entry name" value="RHH_1"/>
    <property type="match status" value="1"/>
</dbReference>
<reference evidence="2 3" key="1">
    <citation type="submission" date="2013-06" db="EMBL/GenBank/DDBJ databases">
        <authorList>
            <person name="Weinstock G."/>
            <person name="Sodergren E."/>
            <person name="Lobos E.A."/>
            <person name="Fulton L."/>
            <person name="Fulton R."/>
            <person name="Courtney L."/>
            <person name="Fronick C."/>
            <person name="O'Laughlin M."/>
            <person name="Godfrey J."/>
            <person name="Wilson R.M."/>
            <person name="Miner T."/>
            <person name="Farmer C."/>
            <person name="Delehaunty K."/>
            <person name="Cordes M."/>
            <person name="Minx P."/>
            <person name="Tomlinson C."/>
            <person name="Chen J."/>
            <person name="Wollam A."/>
            <person name="Pepin K.H."/>
            <person name="Bhonagiri V."/>
            <person name="Zhang X."/>
            <person name="Warren W."/>
            <person name="Mitreva M."/>
            <person name="Mardis E.R."/>
            <person name="Wilson R.K."/>
        </authorList>
    </citation>
    <scope>NUCLEOTIDE SEQUENCE [LARGE SCALE GENOMIC DNA]</scope>
    <source>
        <strain evidence="2 3">F0510</strain>
    </source>
</reference>
<dbReference type="OrthoDB" id="3710927at2"/>
<dbReference type="InterPro" id="IPR013321">
    <property type="entry name" value="Arc_rbn_hlx_hlx"/>
</dbReference>